<feature type="transmembrane region" description="Helical" evidence="1">
    <location>
        <begin position="221"/>
        <end position="239"/>
    </location>
</feature>
<reference evidence="3 4" key="1">
    <citation type="journal article" date="2019" name="Genome Biol. Evol.">
        <title>Insights into the evolution of the New World diploid cottons (Gossypium, subgenus Houzingenia) based on genome sequencing.</title>
        <authorList>
            <person name="Grover C.E."/>
            <person name="Arick M.A. 2nd"/>
            <person name="Thrash A."/>
            <person name="Conover J.L."/>
            <person name="Sanders W.S."/>
            <person name="Peterson D.G."/>
            <person name="Frelichowski J.E."/>
            <person name="Scheffler J.A."/>
            <person name="Scheffler B.E."/>
            <person name="Wendel J.F."/>
        </authorList>
    </citation>
    <scope>NUCLEOTIDE SEQUENCE [LARGE SCALE GENOMIC DNA]</scope>
    <source>
        <strain evidence="3">1</strain>
        <tissue evidence="3">Leaf</tissue>
    </source>
</reference>
<feature type="transmembrane region" description="Helical" evidence="1">
    <location>
        <begin position="12"/>
        <end position="37"/>
    </location>
</feature>
<dbReference type="PANTHER" id="PTHR12861:SF3">
    <property type="entry name" value="TRANSLOCON-ASSOCIATED PROTEIN SUBUNIT BETA"/>
    <property type="match status" value="1"/>
</dbReference>
<gene>
    <name evidence="3" type="ORF">Goshw_010951</name>
</gene>
<sequence length="249" mass="28070">MATLIGNPLIKAFFIIFLVSAATATATATGDVPFIIAHKKASLNRLKSGAERVSVSVDIYNQGFTAAYDLSLIDNSWPQDAFDIVNGNTSHSWQKLDAGGHLSHSFELEAKRKGMFHGAPAVIYFRIPTKAVQQEAYSTPILPLDILEERPPEKKFEWVSFVWTNSNQQSSYSVFGVFSLFLPSLKPFCFFFWELPLSHKLLTDFQINMNLRFMQRLMAKYGSQISVISIVVMFIYLIITPSKASKKKR</sequence>
<dbReference type="Proteomes" id="UP000593576">
    <property type="component" value="Unassembled WGS sequence"/>
</dbReference>
<feature type="chain" id="PRO_5029778458" description="Translocon-associated protein subunit beta" evidence="2">
    <location>
        <begin position="25"/>
        <end position="249"/>
    </location>
</feature>
<name>A0A7J9LF19_GOSSC</name>
<dbReference type="OrthoDB" id="5860827at2759"/>
<dbReference type="Pfam" id="PF05753">
    <property type="entry name" value="TRAP_beta"/>
    <property type="match status" value="1"/>
</dbReference>
<evidence type="ECO:0000256" key="1">
    <source>
        <dbReference type="SAM" id="Phobius"/>
    </source>
</evidence>
<dbReference type="PANTHER" id="PTHR12861">
    <property type="entry name" value="TRANSLOCON-ASSOCIATED PROTEIN, BETA SUBUNIT PRECURSOR TRAP-BETA SIGNAL SEQUENCE RECEPTOR BETA SUBUNIT"/>
    <property type="match status" value="1"/>
</dbReference>
<organism evidence="3 4">
    <name type="scientific">Gossypium schwendimanii</name>
    <name type="common">Cotton</name>
    <dbReference type="NCBI Taxonomy" id="34291"/>
    <lineage>
        <taxon>Eukaryota</taxon>
        <taxon>Viridiplantae</taxon>
        <taxon>Streptophyta</taxon>
        <taxon>Embryophyta</taxon>
        <taxon>Tracheophyta</taxon>
        <taxon>Spermatophyta</taxon>
        <taxon>Magnoliopsida</taxon>
        <taxon>eudicotyledons</taxon>
        <taxon>Gunneridae</taxon>
        <taxon>Pentapetalae</taxon>
        <taxon>rosids</taxon>
        <taxon>malvids</taxon>
        <taxon>Malvales</taxon>
        <taxon>Malvaceae</taxon>
        <taxon>Malvoideae</taxon>
        <taxon>Gossypium</taxon>
    </lineage>
</organism>
<comment type="caution">
    <text evidence="3">The sequence shown here is derived from an EMBL/GenBank/DDBJ whole genome shotgun (WGS) entry which is preliminary data.</text>
</comment>
<evidence type="ECO:0000313" key="4">
    <source>
        <dbReference type="Proteomes" id="UP000593576"/>
    </source>
</evidence>
<keyword evidence="4" id="KW-1185">Reference proteome</keyword>
<keyword evidence="1" id="KW-0812">Transmembrane</keyword>
<dbReference type="GO" id="GO:0005783">
    <property type="term" value="C:endoplasmic reticulum"/>
    <property type="evidence" value="ECO:0007669"/>
    <property type="project" value="TreeGrafter"/>
</dbReference>
<dbReference type="EMBL" id="JABFAF010000006">
    <property type="protein sequence ID" value="MBA0857345.1"/>
    <property type="molecule type" value="Genomic_DNA"/>
</dbReference>
<evidence type="ECO:0008006" key="5">
    <source>
        <dbReference type="Google" id="ProtNLM"/>
    </source>
</evidence>
<evidence type="ECO:0000313" key="3">
    <source>
        <dbReference type="EMBL" id="MBA0857345.1"/>
    </source>
</evidence>
<dbReference type="AlphaFoldDB" id="A0A7J9LF19"/>
<protein>
    <recommendedName>
        <fullName evidence="5">Translocon-associated protein subunit beta</fullName>
    </recommendedName>
</protein>
<keyword evidence="1" id="KW-0472">Membrane</keyword>
<keyword evidence="2" id="KW-0732">Signal</keyword>
<feature type="signal peptide" evidence="2">
    <location>
        <begin position="1"/>
        <end position="24"/>
    </location>
</feature>
<feature type="transmembrane region" description="Helical" evidence="1">
    <location>
        <begin position="172"/>
        <end position="193"/>
    </location>
</feature>
<proteinExistence type="predicted"/>
<accession>A0A7J9LF19</accession>
<evidence type="ECO:0000256" key="2">
    <source>
        <dbReference type="SAM" id="SignalP"/>
    </source>
</evidence>
<keyword evidence="1" id="KW-1133">Transmembrane helix</keyword>